<reference evidence="3 4" key="1">
    <citation type="submission" date="2015-07" db="EMBL/GenBank/DDBJ databases">
        <title>Draft Genome Sequence of Malassezia furfur CBS1878 and Malassezia pachydermatis CBS1879.</title>
        <authorList>
            <person name="Triana S."/>
            <person name="Ohm R."/>
            <person name="Gonzalez A."/>
            <person name="DeCock H."/>
            <person name="Restrepo S."/>
            <person name="Celis A."/>
        </authorList>
    </citation>
    <scope>NUCLEOTIDE SEQUENCE [LARGE SCALE GENOMIC DNA]</scope>
    <source>
        <strain evidence="3 4">CBS 1879</strain>
    </source>
</reference>
<proteinExistence type="predicted"/>
<dbReference type="GeneID" id="28729815"/>
<feature type="coiled-coil region" evidence="1">
    <location>
        <begin position="583"/>
        <end position="610"/>
    </location>
</feature>
<keyword evidence="4" id="KW-1185">Reference proteome</keyword>
<feature type="coiled-coil region" evidence="1">
    <location>
        <begin position="443"/>
        <end position="474"/>
    </location>
</feature>
<dbReference type="OrthoDB" id="2593174at2759"/>
<dbReference type="STRING" id="77020.A0A0M8MXU3"/>
<gene>
    <name evidence="3" type="ORF">Malapachy_3471</name>
</gene>
<keyword evidence="1" id="KW-0175">Coiled coil</keyword>
<evidence type="ECO:0000313" key="3">
    <source>
        <dbReference type="EMBL" id="KOS15930.1"/>
    </source>
</evidence>
<feature type="compositionally biased region" description="Low complexity" evidence="2">
    <location>
        <begin position="61"/>
        <end position="71"/>
    </location>
</feature>
<name>A0A0M8MXU3_9BASI</name>
<dbReference type="RefSeq" id="XP_017993562.1">
    <property type="nucleotide sequence ID" value="XM_018137939.1"/>
</dbReference>
<organism evidence="3 4">
    <name type="scientific">Malassezia pachydermatis</name>
    <dbReference type="NCBI Taxonomy" id="77020"/>
    <lineage>
        <taxon>Eukaryota</taxon>
        <taxon>Fungi</taxon>
        <taxon>Dikarya</taxon>
        <taxon>Basidiomycota</taxon>
        <taxon>Ustilaginomycotina</taxon>
        <taxon>Malasseziomycetes</taxon>
        <taxon>Malasseziales</taxon>
        <taxon>Malasseziaceae</taxon>
        <taxon>Malassezia</taxon>
    </lineage>
</organism>
<dbReference type="AlphaFoldDB" id="A0A0M8MXU3"/>
<feature type="compositionally biased region" description="Polar residues" evidence="2">
    <location>
        <begin position="243"/>
        <end position="287"/>
    </location>
</feature>
<feature type="compositionally biased region" description="Pro residues" evidence="2">
    <location>
        <begin position="190"/>
        <end position="201"/>
    </location>
</feature>
<dbReference type="EMBL" id="LGAV01000001">
    <property type="protein sequence ID" value="KOS15930.1"/>
    <property type="molecule type" value="Genomic_DNA"/>
</dbReference>
<feature type="compositionally biased region" description="Low complexity" evidence="2">
    <location>
        <begin position="727"/>
        <end position="736"/>
    </location>
</feature>
<feature type="compositionally biased region" description="Polar residues" evidence="2">
    <location>
        <begin position="702"/>
        <end position="713"/>
    </location>
</feature>
<sequence length="736" mass="81510">MQAGAVYTPRPRNVGILRSPHTPGTGSSVRFGMRTYEDGEESLLTASVSSAAEHSDSQDVSLGLSSDSMDMSFPESFLRREVDEALAGLDDSPSVPSAPYTPARTLDQEMGAPSTLRPSKNASVLDDESTSPPDSPPAHVGAWHTSPDPASTSPLLSSPTIRAADRRPPPPSTPSDTSVSSPVPSSSSSSPPPPPPPPSYPEEPNEAEAPDAEPPTASPEIPHEEETSQASMPAMENAPGPSTPVSQVTRPRATPSRTDSSFASSGTTWATPQSHAGSQATTRSPKSPSHWPGMYEYSYMTDKDELDDKDTGTLVPFAMEELSSKLLSTSTLGDVDATELMDMIAALDRTHTERTIFLQHRLARSHRLTQVLRDALQQAQDKIHVFEEHLQTFLKRKAQLEMEQSDTMHAELRTLTEQLEARLATLHGPLLIEPAQTSSTAALAHVRAALDAERETLEREKQQLAIERRDLEVRLATPVSTSLDVDIQSIREACQQDAEVRVLMARQEAAEEIRALQVQLAEAQTAPSEGEAWQARCKDLETQLEAVRGTLEKTTVSDDAWMRERQALVEARTRAEVQLDTCRLEWETKLEEATQHYETLHDEYTQQQRAWQAQQDEREATWKAERHTLQQRIWSLERDVAAREMELQHTQAQRDTLEKETQHFSLALAAKDQELSMLKRGTQGSAYWQLITHRPERRALDSLTNRPPRSTQDTVERAKQVRRAVATRRVSTAAAE</sequence>
<feature type="compositionally biased region" description="Low complexity" evidence="2">
    <location>
        <begin position="145"/>
        <end position="160"/>
    </location>
</feature>
<evidence type="ECO:0000313" key="4">
    <source>
        <dbReference type="Proteomes" id="UP000037751"/>
    </source>
</evidence>
<feature type="region of interest" description="Disordered" evidence="2">
    <location>
        <begin position="1"/>
        <end position="71"/>
    </location>
</feature>
<feature type="compositionally biased region" description="Low complexity" evidence="2">
    <location>
        <begin position="174"/>
        <end position="189"/>
    </location>
</feature>
<evidence type="ECO:0000256" key="2">
    <source>
        <dbReference type="SAM" id="MobiDB-lite"/>
    </source>
</evidence>
<evidence type="ECO:0000256" key="1">
    <source>
        <dbReference type="SAM" id="Coils"/>
    </source>
</evidence>
<protein>
    <submittedName>
        <fullName evidence="3">Uncharacterized protein</fullName>
    </submittedName>
</protein>
<accession>A0A0M8MXU3</accession>
<comment type="caution">
    <text evidence="3">The sequence shown here is derived from an EMBL/GenBank/DDBJ whole genome shotgun (WGS) entry which is preliminary data.</text>
</comment>
<dbReference type="VEuPathDB" id="FungiDB:Malapachy_3471"/>
<feature type="region of interest" description="Disordered" evidence="2">
    <location>
        <begin position="698"/>
        <end position="736"/>
    </location>
</feature>
<feature type="region of interest" description="Disordered" evidence="2">
    <location>
        <begin position="84"/>
        <end position="291"/>
    </location>
</feature>
<dbReference type="Proteomes" id="UP000037751">
    <property type="component" value="Unassembled WGS sequence"/>
</dbReference>